<dbReference type="Proteomes" id="UP000249057">
    <property type="component" value="Unassembled WGS sequence"/>
</dbReference>
<proteinExistence type="predicted"/>
<accession>A0ACD1GE56</accession>
<keyword evidence="2" id="KW-1185">Reference proteome</keyword>
<organism evidence="1 2">
    <name type="scientific">Aspergillus brunneoviolaceus CBS 621.78</name>
    <dbReference type="NCBI Taxonomy" id="1450534"/>
    <lineage>
        <taxon>Eukaryota</taxon>
        <taxon>Fungi</taxon>
        <taxon>Dikarya</taxon>
        <taxon>Ascomycota</taxon>
        <taxon>Pezizomycotina</taxon>
        <taxon>Eurotiomycetes</taxon>
        <taxon>Eurotiomycetidae</taxon>
        <taxon>Eurotiales</taxon>
        <taxon>Aspergillaceae</taxon>
        <taxon>Aspergillus</taxon>
        <taxon>Aspergillus subgen. Circumdati</taxon>
    </lineage>
</organism>
<sequence>MRLPRPWTVLRKPILIPRLHGPLIQRHLFHPWFTITQEDIDCVTIPKGPPLTDVPLNFPPDLLRRNQENYLTYISRLLQRYDGRTWGFPIFRAFSTSPSTAEDKENLWSAYLLSLYRGVYKSFRRFENVRTKQAQLSPVQTNALFPRFYCPVIQPDVPILDKNGDGGPGIGPATRDAIRTRFADWVSNTTEERDGPGAVAMRDADTPQYRMCLIVDDYCLEQFKAAQTDGEHYGAPIIVLERDWTLDKYRGFYRGEWTDGETHKQPPDEPSEEEWEPEDESLLTFFEEVEGSRAPLLGWMYARSKRLGSLYARIEMEPYHSAFYHAGNSVSFGLGLYHNRQHSFMMVGRLNMLEI</sequence>
<protein>
    <submittedName>
        <fullName evidence="1">Uncharacterized protein</fullName>
    </submittedName>
</protein>
<name>A0ACD1GE56_9EURO</name>
<gene>
    <name evidence="1" type="ORF">BO95DRAFT_513136</name>
</gene>
<dbReference type="EMBL" id="KZ825330">
    <property type="protein sequence ID" value="RAH47463.1"/>
    <property type="molecule type" value="Genomic_DNA"/>
</dbReference>
<reference evidence="1" key="1">
    <citation type="submission" date="2018-02" db="EMBL/GenBank/DDBJ databases">
        <title>The genomes of Aspergillus section Nigri reveals drivers in fungal speciation.</title>
        <authorList>
            <consortium name="DOE Joint Genome Institute"/>
            <person name="Vesth T.C."/>
            <person name="Nybo J."/>
            <person name="Theobald S."/>
            <person name="Brandl J."/>
            <person name="Frisvad J.C."/>
            <person name="Nielsen K.F."/>
            <person name="Lyhne E.K."/>
            <person name="Kogle M.E."/>
            <person name="Kuo A."/>
            <person name="Riley R."/>
            <person name="Clum A."/>
            <person name="Nolan M."/>
            <person name="Lipzen A."/>
            <person name="Salamov A."/>
            <person name="Henrissat B."/>
            <person name="Wiebenga A."/>
            <person name="De vries R.P."/>
            <person name="Grigoriev I.V."/>
            <person name="Mortensen U.H."/>
            <person name="Andersen M.R."/>
            <person name="Baker S.E."/>
        </authorList>
    </citation>
    <scope>NUCLEOTIDE SEQUENCE</scope>
    <source>
        <strain evidence="1">CBS 621.78</strain>
    </source>
</reference>
<evidence type="ECO:0000313" key="1">
    <source>
        <dbReference type="EMBL" id="RAH47463.1"/>
    </source>
</evidence>
<evidence type="ECO:0000313" key="2">
    <source>
        <dbReference type="Proteomes" id="UP000249057"/>
    </source>
</evidence>